<dbReference type="Gene3D" id="1.20.120.350">
    <property type="entry name" value="Voltage-gated potassium channels. Chain C"/>
    <property type="match status" value="1"/>
</dbReference>
<keyword evidence="3" id="KW-0813">Transport</keyword>
<evidence type="ECO:0000256" key="4">
    <source>
        <dbReference type="ARBA" id="ARBA00022475"/>
    </source>
</evidence>
<protein>
    <recommendedName>
        <fullName evidence="2">Voltage-gated hydrogen channel 1</fullName>
    </recommendedName>
    <alternativeName>
        <fullName evidence="12">Hydrogen voltage-gated channel 1</fullName>
    </alternativeName>
</protein>
<name>A0A7S2W6G6_9STRA</name>
<feature type="domain" description="Ion transport" evidence="14">
    <location>
        <begin position="102"/>
        <end position="196"/>
    </location>
</feature>
<evidence type="ECO:0000256" key="11">
    <source>
        <dbReference type="ARBA" id="ARBA00023303"/>
    </source>
</evidence>
<dbReference type="GO" id="GO:0034702">
    <property type="term" value="C:monoatomic ion channel complex"/>
    <property type="evidence" value="ECO:0007669"/>
    <property type="project" value="UniProtKB-KW"/>
</dbReference>
<keyword evidence="7 13" id="KW-1133">Transmembrane helix</keyword>
<dbReference type="GO" id="GO:0005886">
    <property type="term" value="C:plasma membrane"/>
    <property type="evidence" value="ECO:0007669"/>
    <property type="project" value="UniProtKB-SubCell"/>
</dbReference>
<dbReference type="InterPro" id="IPR031846">
    <property type="entry name" value="Hvcn1"/>
</dbReference>
<evidence type="ECO:0000256" key="2">
    <source>
        <dbReference type="ARBA" id="ARBA00015897"/>
    </source>
</evidence>
<evidence type="ECO:0000259" key="14">
    <source>
        <dbReference type="Pfam" id="PF00520"/>
    </source>
</evidence>
<keyword evidence="6" id="KW-0851">Voltage-gated channel</keyword>
<dbReference type="GO" id="GO:0030171">
    <property type="term" value="F:voltage-gated proton channel activity"/>
    <property type="evidence" value="ECO:0007669"/>
    <property type="project" value="InterPro"/>
</dbReference>
<keyword evidence="5 13" id="KW-0812">Transmembrane</keyword>
<evidence type="ECO:0000256" key="7">
    <source>
        <dbReference type="ARBA" id="ARBA00022989"/>
    </source>
</evidence>
<evidence type="ECO:0000256" key="8">
    <source>
        <dbReference type="ARBA" id="ARBA00023054"/>
    </source>
</evidence>
<dbReference type="PANTHER" id="PTHR46480:SF1">
    <property type="entry name" value="VOLTAGE-GATED HYDROGEN CHANNEL 1"/>
    <property type="match status" value="1"/>
</dbReference>
<organism evidence="15">
    <name type="scientific">Mucochytrium quahogii</name>
    <dbReference type="NCBI Taxonomy" id="96639"/>
    <lineage>
        <taxon>Eukaryota</taxon>
        <taxon>Sar</taxon>
        <taxon>Stramenopiles</taxon>
        <taxon>Bigyra</taxon>
        <taxon>Labyrinthulomycetes</taxon>
        <taxon>Thraustochytrida</taxon>
        <taxon>Thraustochytriidae</taxon>
        <taxon>Mucochytrium</taxon>
    </lineage>
</organism>
<dbReference type="InterPro" id="IPR005821">
    <property type="entry name" value="Ion_trans_dom"/>
</dbReference>
<feature type="transmembrane region" description="Helical" evidence="13">
    <location>
        <begin position="121"/>
        <end position="143"/>
    </location>
</feature>
<keyword evidence="4" id="KW-1003">Cell membrane</keyword>
<dbReference type="PANTHER" id="PTHR46480">
    <property type="entry name" value="F20B24.22"/>
    <property type="match status" value="1"/>
</dbReference>
<keyword evidence="10 13" id="KW-0472">Membrane</keyword>
<evidence type="ECO:0000313" key="15">
    <source>
        <dbReference type="EMBL" id="CAD9670949.1"/>
    </source>
</evidence>
<dbReference type="EMBL" id="HBHK01005706">
    <property type="protein sequence ID" value="CAD9670949.1"/>
    <property type="molecule type" value="Transcribed_RNA"/>
</dbReference>
<evidence type="ECO:0000256" key="12">
    <source>
        <dbReference type="ARBA" id="ARBA00031989"/>
    </source>
</evidence>
<evidence type="ECO:0000256" key="10">
    <source>
        <dbReference type="ARBA" id="ARBA00023136"/>
    </source>
</evidence>
<feature type="transmembrane region" description="Helical" evidence="13">
    <location>
        <begin position="47"/>
        <end position="66"/>
    </location>
</feature>
<feature type="transmembrane region" description="Helical" evidence="13">
    <location>
        <begin position="150"/>
        <end position="168"/>
    </location>
</feature>
<keyword evidence="8" id="KW-0175">Coiled coil</keyword>
<comment type="subcellular location">
    <subcellularLocation>
        <location evidence="1">Cell membrane</location>
        <topology evidence="1">Multi-pass membrane protein</topology>
    </subcellularLocation>
</comment>
<dbReference type="AlphaFoldDB" id="A0A7S2W6G6"/>
<evidence type="ECO:0000256" key="3">
    <source>
        <dbReference type="ARBA" id="ARBA00022448"/>
    </source>
</evidence>
<keyword evidence="9" id="KW-0406">Ion transport</keyword>
<evidence type="ECO:0000256" key="6">
    <source>
        <dbReference type="ARBA" id="ARBA00022882"/>
    </source>
</evidence>
<evidence type="ECO:0000256" key="9">
    <source>
        <dbReference type="ARBA" id="ARBA00023065"/>
    </source>
</evidence>
<accession>A0A7S2W6G6</accession>
<evidence type="ECO:0000256" key="1">
    <source>
        <dbReference type="ARBA" id="ARBA00004651"/>
    </source>
</evidence>
<gene>
    <name evidence="15" type="ORF">QSP1433_LOCUS3356</name>
</gene>
<evidence type="ECO:0000256" key="13">
    <source>
        <dbReference type="SAM" id="Phobius"/>
    </source>
</evidence>
<dbReference type="InterPro" id="IPR027359">
    <property type="entry name" value="Volt_channel_dom_sf"/>
</dbReference>
<sequence>MGRHCQWRPKEFFISQAFEQEIVRKKFGDTSWNVKVLRAVHNKWCQYFLASLLALDILCLVTELLLDSYHPTCSVVIASCGASNRTDGIPPSVHRLLSTEATCMPYCLEQPHWVHSLHESLFWISISILLMFQVEFLILFAAIRFLFFRNVFYIIDFIVVTASIVLEFSLRGPAGAEAGGLLVVVRVWRLFRIAHAVFSDVHEADNRHAEKKILSLESRIEELECLLDDRPVSTSALGSCSLSTAATI</sequence>
<evidence type="ECO:0000256" key="5">
    <source>
        <dbReference type="ARBA" id="ARBA00022692"/>
    </source>
</evidence>
<keyword evidence="11" id="KW-0407">Ion channel</keyword>
<reference evidence="15" key="1">
    <citation type="submission" date="2021-01" db="EMBL/GenBank/DDBJ databases">
        <authorList>
            <person name="Corre E."/>
            <person name="Pelletier E."/>
            <person name="Niang G."/>
            <person name="Scheremetjew M."/>
            <person name="Finn R."/>
            <person name="Kale V."/>
            <person name="Holt S."/>
            <person name="Cochrane G."/>
            <person name="Meng A."/>
            <person name="Brown T."/>
            <person name="Cohen L."/>
        </authorList>
    </citation>
    <scope>NUCLEOTIDE SEQUENCE</scope>
    <source>
        <strain evidence="15">NY070348D</strain>
    </source>
</reference>
<dbReference type="Pfam" id="PF00520">
    <property type="entry name" value="Ion_trans"/>
    <property type="match status" value="1"/>
</dbReference>
<proteinExistence type="predicted"/>